<dbReference type="RefSeq" id="WP_277862956.1">
    <property type="nucleotide sequence ID" value="NZ_JARRAG010000002.1"/>
</dbReference>
<dbReference type="EMBL" id="JARRAG010000002">
    <property type="protein sequence ID" value="MDG3006663.1"/>
    <property type="molecule type" value="Genomic_DNA"/>
</dbReference>
<evidence type="ECO:0000313" key="3">
    <source>
        <dbReference type="EMBL" id="MDG3006663.1"/>
    </source>
</evidence>
<evidence type="ECO:0000259" key="2">
    <source>
        <dbReference type="Pfam" id="PF06439"/>
    </source>
</evidence>
<dbReference type="Proteomes" id="UP001216907">
    <property type="component" value="Unassembled WGS sequence"/>
</dbReference>
<keyword evidence="1" id="KW-0732">Signal</keyword>
<feature type="domain" description="3-keto-alpha-glucoside-1,2-lyase/3-keto-2-hydroxy-glucal hydratase" evidence="2">
    <location>
        <begin position="33"/>
        <end position="203"/>
    </location>
</feature>
<gene>
    <name evidence="3" type="ORF">PZE19_23085</name>
</gene>
<feature type="signal peptide" evidence="1">
    <location>
        <begin position="1"/>
        <end position="22"/>
    </location>
</feature>
<comment type="caution">
    <text evidence="3">The sequence shown here is derived from an EMBL/GenBank/DDBJ whole genome shotgun (WGS) entry which is preliminary data.</text>
</comment>
<proteinExistence type="predicted"/>
<dbReference type="InterPro" id="IPR010496">
    <property type="entry name" value="AL/BT2_dom"/>
</dbReference>
<accession>A0ABT6FGG7</accession>
<protein>
    <submittedName>
        <fullName evidence="3">DUF1080 domain-containing protein</fullName>
    </submittedName>
</protein>
<feature type="chain" id="PRO_5045054185" evidence="1">
    <location>
        <begin position="23"/>
        <end position="228"/>
    </location>
</feature>
<dbReference type="Pfam" id="PF06439">
    <property type="entry name" value="3keto-disac_hyd"/>
    <property type="match status" value="1"/>
</dbReference>
<dbReference type="Gene3D" id="2.60.120.560">
    <property type="entry name" value="Exo-inulinase, domain 1"/>
    <property type="match status" value="1"/>
</dbReference>
<name>A0ABT6FGG7_9BACT</name>
<reference evidence="3 4" key="1">
    <citation type="submission" date="2023-03" db="EMBL/GenBank/DDBJ databases">
        <title>Paludisphaera mucosa sp. nov. a novel planctomycete from northern fen.</title>
        <authorList>
            <person name="Ivanova A."/>
        </authorList>
    </citation>
    <scope>NUCLEOTIDE SEQUENCE [LARGE SCALE GENOMIC DNA]</scope>
    <source>
        <strain evidence="3 4">Pla2</strain>
    </source>
</reference>
<evidence type="ECO:0000313" key="4">
    <source>
        <dbReference type="Proteomes" id="UP001216907"/>
    </source>
</evidence>
<evidence type="ECO:0000256" key="1">
    <source>
        <dbReference type="SAM" id="SignalP"/>
    </source>
</evidence>
<organism evidence="3 4">
    <name type="scientific">Paludisphaera mucosa</name>
    <dbReference type="NCBI Taxonomy" id="3030827"/>
    <lineage>
        <taxon>Bacteria</taxon>
        <taxon>Pseudomonadati</taxon>
        <taxon>Planctomycetota</taxon>
        <taxon>Planctomycetia</taxon>
        <taxon>Isosphaerales</taxon>
        <taxon>Isosphaeraceae</taxon>
        <taxon>Paludisphaera</taxon>
    </lineage>
</organism>
<keyword evidence="4" id="KW-1185">Reference proteome</keyword>
<sequence>MSTSIARTLALAAWLGVHAALAAAPADGPASESIVLFDGKTLDGWKKTPFYGADAVDVRVADGAIVLPLGKSMSGVTTTRNDLPKVDYELSYEAMRTEGVDFFAAATFPVRDGFLTLVNGGWGGNVTGLSSIDGADASENQTTTGYKYKDDTWYRFRVRVTADAVRCWIDDKEVVKVDVKDRQLGTRIQVRASQPLGFCTWETAGAVRKAAIRRLTPAEVAENHVEAP</sequence>